<dbReference type="CDD" id="cd10229">
    <property type="entry name" value="ASKHA_NBD_HSP70_HSPA12"/>
    <property type="match status" value="1"/>
</dbReference>
<dbReference type="InterPro" id="IPR043129">
    <property type="entry name" value="ATPase_NBD"/>
</dbReference>
<dbReference type="OrthoDB" id="2379269at2759"/>
<reference evidence="4" key="2">
    <citation type="submission" date="2019-10" db="EMBL/GenBank/DDBJ databases">
        <title>Conservation and host-specific expression of non-tandemly repeated heterogenous ribosome RNA gene in arbuscular mycorrhizal fungi.</title>
        <authorList>
            <person name="Maeda T."/>
            <person name="Kobayashi Y."/>
            <person name="Nakagawa T."/>
            <person name="Ezawa T."/>
            <person name="Yamaguchi K."/>
            <person name="Bino T."/>
            <person name="Nishimoto Y."/>
            <person name="Shigenobu S."/>
            <person name="Kawaguchi M."/>
        </authorList>
    </citation>
    <scope>NUCLEOTIDE SEQUENCE</scope>
    <source>
        <strain evidence="4">HR1</strain>
    </source>
</reference>
<dbReference type="Proteomes" id="UP000247702">
    <property type="component" value="Unassembled WGS sequence"/>
</dbReference>
<evidence type="ECO:0000313" key="3">
    <source>
        <dbReference type="EMBL" id="GBC10507.1"/>
    </source>
</evidence>
<evidence type="ECO:0000256" key="2">
    <source>
        <dbReference type="SAM" id="MobiDB-lite"/>
    </source>
</evidence>
<feature type="coiled-coil region" evidence="1">
    <location>
        <begin position="7"/>
        <end position="105"/>
    </location>
</feature>
<reference evidence="3 5" key="1">
    <citation type="submission" date="2017-11" db="EMBL/GenBank/DDBJ databases">
        <title>The genome of Rhizophagus clarus HR1 reveals common genetic basis of auxotrophy among arbuscular mycorrhizal fungi.</title>
        <authorList>
            <person name="Kobayashi Y."/>
        </authorList>
    </citation>
    <scope>NUCLEOTIDE SEQUENCE [LARGE SCALE GENOMIC DNA]</scope>
    <source>
        <strain evidence="3 5">HR1</strain>
    </source>
</reference>
<accession>A0A2Z6SQL9</accession>
<dbReference type="Proteomes" id="UP000615446">
    <property type="component" value="Unassembled WGS sequence"/>
</dbReference>
<feature type="region of interest" description="Disordered" evidence="2">
    <location>
        <begin position="123"/>
        <end position="153"/>
    </location>
</feature>
<gene>
    <name evidence="4" type="ORF">RCL2_002329300</name>
    <name evidence="3" type="ORF">RclHR1_00970008</name>
</gene>
<name>A0A2Z6SQL9_9GLOM</name>
<organism evidence="3 5">
    <name type="scientific">Rhizophagus clarus</name>
    <dbReference type="NCBI Taxonomy" id="94130"/>
    <lineage>
        <taxon>Eukaryota</taxon>
        <taxon>Fungi</taxon>
        <taxon>Fungi incertae sedis</taxon>
        <taxon>Mucoromycota</taxon>
        <taxon>Glomeromycotina</taxon>
        <taxon>Glomeromycetes</taxon>
        <taxon>Glomerales</taxon>
        <taxon>Glomeraceae</taxon>
        <taxon>Rhizophagus</taxon>
    </lineage>
</organism>
<dbReference type="EMBL" id="BEXD01004392">
    <property type="protein sequence ID" value="GBC10507.1"/>
    <property type="molecule type" value="Genomic_DNA"/>
</dbReference>
<dbReference type="STRING" id="94130.A0A2Z6SQL9"/>
<evidence type="ECO:0000313" key="5">
    <source>
        <dbReference type="Proteomes" id="UP000247702"/>
    </source>
</evidence>
<dbReference type="EMBL" id="BLAL01000252">
    <property type="protein sequence ID" value="GES96673.1"/>
    <property type="molecule type" value="Genomic_DNA"/>
</dbReference>
<keyword evidence="5" id="KW-1185">Reference proteome</keyword>
<protein>
    <recommendedName>
        <fullName evidence="6">Hsp70 family protein</fullName>
    </recommendedName>
</protein>
<dbReference type="Gene3D" id="3.30.420.40">
    <property type="match status" value="2"/>
</dbReference>
<dbReference type="AlphaFoldDB" id="A0A2Z6SQL9"/>
<evidence type="ECO:0000313" key="4">
    <source>
        <dbReference type="EMBL" id="GES96673.1"/>
    </source>
</evidence>
<evidence type="ECO:0008006" key="6">
    <source>
        <dbReference type="Google" id="ProtNLM"/>
    </source>
</evidence>
<dbReference type="PANTHER" id="PTHR14187:SF5">
    <property type="entry name" value="HEAT SHOCK 70 KDA PROTEIN 12A"/>
    <property type="match status" value="1"/>
</dbReference>
<proteinExistence type="predicted"/>
<keyword evidence="1" id="KW-0175">Coiled coil</keyword>
<evidence type="ECO:0000256" key="1">
    <source>
        <dbReference type="SAM" id="Coils"/>
    </source>
</evidence>
<dbReference type="PANTHER" id="PTHR14187">
    <property type="entry name" value="ALPHA KINASE/ELONGATION FACTOR 2 KINASE"/>
    <property type="match status" value="1"/>
</dbReference>
<dbReference type="Gene3D" id="3.90.640.10">
    <property type="entry name" value="Actin, Chain A, domain 4"/>
    <property type="match status" value="1"/>
</dbReference>
<sequence length="749" mass="86941">MNLLEKFDKLNSRLTNLLEENKELKQQNKILQEENQVLKEKLNEKDYKNLQEENKKLKQHILNLENQQNEQLRKYKNLQKENKRLNERETQFQQHIQNLEKQKSEQFEMFSQNLEKALEKLELDESGEDESIRPATPNEESAPTSLPKKASYLEPETTLLPKEAPNKEPVPFKFKSDQAYFNSYSYLWNENSGNSFNKDNTRVVIGLDFGTTYSGFSYCHVKDPENIITNDQWPGETGNLKTNTVLQYDGHYNVESWGFPALVKIPSHRKNRNNKNPVELFKLHLSNLPDIFKPQLPIEYMKAITDYLHEIGKLIKETIATRWPNCEKILFVLTVPAEYSNQEKAIMRKCVFKAGLIEDIHSENLQFTTEPEAAAIYCLQNLWDLPTGTSFMIVDCGGGTVDLTTRKLIGRNQLGEITESIGDFCGSTFIDQEYIKFLRNKLGSNAIDSFRNEYYEQFQYMIQDFCRRAKLPFTGDDLDFSYELDIEEFPILLEKYVSQETKDELEENENLIKVNYDDVKAMFDPVIDRIIKLIYSQLSNAREKCSLMFLVGGFSQSKYLQKRIRQEFQNQVNNISVPNQPVAATSRGATLYGLSLLSSTKSSEMNNIKCIITTRVIKFTYGVKIRNYWMEGDPIERKLRGGRIDKFHYIVKRGTVVNIDQVIAKIYTPLSPMQTRVCFKIYYTMGYDAKYCDDPGVMFLGKLNVELPHSGLLDKLLFGFIFGRMEIIVTARNEANGQCYKTTVEIFNE</sequence>
<dbReference type="SUPFAM" id="SSF53067">
    <property type="entry name" value="Actin-like ATPase domain"/>
    <property type="match status" value="2"/>
</dbReference>
<comment type="caution">
    <text evidence="3">The sequence shown here is derived from an EMBL/GenBank/DDBJ whole genome shotgun (WGS) entry which is preliminary data.</text>
</comment>